<dbReference type="InterPro" id="IPR018094">
    <property type="entry name" value="Thymidylate_kinase"/>
</dbReference>
<name>A0A1F6G6I7_9PROT</name>
<evidence type="ECO:0000256" key="10">
    <source>
        <dbReference type="ARBA" id="ARBA00048743"/>
    </source>
</evidence>
<evidence type="ECO:0000313" key="15">
    <source>
        <dbReference type="Proteomes" id="UP000178449"/>
    </source>
</evidence>
<keyword evidence="4 12" id="KW-0808">Transferase</keyword>
<evidence type="ECO:0000256" key="5">
    <source>
        <dbReference type="ARBA" id="ARBA00022727"/>
    </source>
</evidence>
<dbReference type="CDD" id="cd01672">
    <property type="entry name" value="TMPK"/>
    <property type="match status" value="1"/>
</dbReference>
<dbReference type="HAMAP" id="MF_00165">
    <property type="entry name" value="Thymidylate_kinase"/>
    <property type="match status" value="1"/>
</dbReference>
<dbReference type="Pfam" id="PF02223">
    <property type="entry name" value="Thymidylate_kin"/>
    <property type="match status" value="1"/>
</dbReference>
<organism evidence="14 15">
    <name type="scientific">Candidatus Lambdaproteobacteria bacterium RIFOXYD2_FULL_50_16</name>
    <dbReference type="NCBI Taxonomy" id="1817772"/>
    <lineage>
        <taxon>Bacteria</taxon>
        <taxon>Pseudomonadati</taxon>
        <taxon>Pseudomonadota</taxon>
        <taxon>Candidatus Lambdaproteobacteria</taxon>
    </lineage>
</organism>
<protein>
    <recommendedName>
        <fullName evidence="3 12">Thymidylate kinase</fullName>
        <ecNumber evidence="2 12">2.7.4.9</ecNumber>
    </recommendedName>
    <alternativeName>
        <fullName evidence="9 12">dTMP kinase</fullName>
    </alternativeName>
</protein>
<dbReference type="GO" id="GO:0006227">
    <property type="term" value="P:dUDP biosynthetic process"/>
    <property type="evidence" value="ECO:0007669"/>
    <property type="project" value="TreeGrafter"/>
</dbReference>
<evidence type="ECO:0000256" key="9">
    <source>
        <dbReference type="ARBA" id="ARBA00029962"/>
    </source>
</evidence>
<comment type="catalytic activity">
    <reaction evidence="10 12">
        <text>dTMP + ATP = dTDP + ADP</text>
        <dbReference type="Rhea" id="RHEA:13517"/>
        <dbReference type="ChEBI" id="CHEBI:30616"/>
        <dbReference type="ChEBI" id="CHEBI:58369"/>
        <dbReference type="ChEBI" id="CHEBI:63528"/>
        <dbReference type="ChEBI" id="CHEBI:456216"/>
        <dbReference type="EC" id="2.7.4.9"/>
    </reaction>
</comment>
<dbReference type="GO" id="GO:0005524">
    <property type="term" value="F:ATP binding"/>
    <property type="evidence" value="ECO:0007669"/>
    <property type="project" value="UniProtKB-UniRule"/>
</dbReference>
<evidence type="ECO:0000259" key="13">
    <source>
        <dbReference type="Pfam" id="PF02223"/>
    </source>
</evidence>
<dbReference type="Proteomes" id="UP000178449">
    <property type="component" value="Unassembled WGS sequence"/>
</dbReference>
<dbReference type="EMBL" id="MFNE01000046">
    <property type="protein sequence ID" value="OGG93709.1"/>
    <property type="molecule type" value="Genomic_DNA"/>
</dbReference>
<dbReference type="AlphaFoldDB" id="A0A1F6G6I7"/>
<evidence type="ECO:0000313" key="14">
    <source>
        <dbReference type="EMBL" id="OGG93709.1"/>
    </source>
</evidence>
<accession>A0A1F6G6I7</accession>
<reference evidence="14 15" key="1">
    <citation type="journal article" date="2016" name="Nat. Commun.">
        <title>Thousands of microbial genomes shed light on interconnected biogeochemical processes in an aquifer system.</title>
        <authorList>
            <person name="Anantharaman K."/>
            <person name="Brown C.T."/>
            <person name="Hug L.A."/>
            <person name="Sharon I."/>
            <person name="Castelle C.J."/>
            <person name="Probst A.J."/>
            <person name="Thomas B.C."/>
            <person name="Singh A."/>
            <person name="Wilkins M.J."/>
            <person name="Karaoz U."/>
            <person name="Brodie E.L."/>
            <person name="Williams K.H."/>
            <person name="Hubbard S.S."/>
            <person name="Banfield J.F."/>
        </authorList>
    </citation>
    <scope>NUCLEOTIDE SEQUENCE [LARGE SCALE GENOMIC DNA]</scope>
</reference>
<evidence type="ECO:0000256" key="7">
    <source>
        <dbReference type="ARBA" id="ARBA00022777"/>
    </source>
</evidence>
<dbReference type="GO" id="GO:0005829">
    <property type="term" value="C:cytosol"/>
    <property type="evidence" value="ECO:0007669"/>
    <property type="project" value="TreeGrafter"/>
</dbReference>
<dbReference type="EC" id="2.7.4.9" evidence="2 12"/>
<dbReference type="GO" id="GO:0004798">
    <property type="term" value="F:dTMP kinase activity"/>
    <property type="evidence" value="ECO:0007669"/>
    <property type="project" value="UniProtKB-UniRule"/>
</dbReference>
<dbReference type="NCBIfam" id="TIGR00041">
    <property type="entry name" value="DTMP_kinase"/>
    <property type="match status" value="1"/>
</dbReference>
<dbReference type="PANTHER" id="PTHR10344">
    <property type="entry name" value="THYMIDYLATE KINASE"/>
    <property type="match status" value="1"/>
</dbReference>
<feature type="domain" description="Thymidylate kinase-like" evidence="13">
    <location>
        <begin position="8"/>
        <end position="196"/>
    </location>
</feature>
<comment type="caution">
    <text evidence="14">The sequence shown here is derived from an EMBL/GenBank/DDBJ whole genome shotgun (WGS) entry which is preliminary data.</text>
</comment>
<sequence>MRPPLITFEGIDGSGKTTQMGRLSERLKALGRPFMTTREPGATDIGRQIRQILLDPKNRAMRPDVELLLYMADRIQHLEEQIRPALEKGQLVLCDRYHDATLAYQGGGRGLDLGWLKPLEAKLVKPLRTYFIRIDPEESRSRLDRRNRDQGMDNCRLEEEDLAFFRAVDRGYQQLALAEPKRFCIIDGLGELEAIECLIWNDLEPRLEAL</sequence>
<evidence type="ECO:0000256" key="12">
    <source>
        <dbReference type="HAMAP-Rule" id="MF_00165"/>
    </source>
</evidence>
<dbReference type="STRING" id="1817772.A2527_11335"/>
<keyword evidence="6 12" id="KW-0547">Nucleotide-binding</keyword>
<dbReference type="SUPFAM" id="SSF52540">
    <property type="entry name" value="P-loop containing nucleoside triphosphate hydrolases"/>
    <property type="match status" value="1"/>
</dbReference>
<dbReference type="FunFam" id="3.40.50.300:FF:000225">
    <property type="entry name" value="Thymidylate kinase"/>
    <property type="match status" value="1"/>
</dbReference>
<dbReference type="GO" id="GO:0006233">
    <property type="term" value="P:dTDP biosynthetic process"/>
    <property type="evidence" value="ECO:0007669"/>
    <property type="project" value="InterPro"/>
</dbReference>
<dbReference type="InterPro" id="IPR039430">
    <property type="entry name" value="Thymidylate_kin-like_dom"/>
</dbReference>
<dbReference type="PANTHER" id="PTHR10344:SF4">
    <property type="entry name" value="UMP-CMP KINASE 2, MITOCHONDRIAL"/>
    <property type="match status" value="1"/>
</dbReference>
<comment type="similarity">
    <text evidence="1 12">Belongs to the thymidylate kinase family.</text>
</comment>
<dbReference type="InterPro" id="IPR027417">
    <property type="entry name" value="P-loop_NTPase"/>
</dbReference>
<dbReference type="Gene3D" id="3.40.50.300">
    <property type="entry name" value="P-loop containing nucleotide triphosphate hydrolases"/>
    <property type="match status" value="1"/>
</dbReference>
<proteinExistence type="inferred from homology"/>
<evidence type="ECO:0000256" key="4">
    <source>
        <dbReference type="ARBA" id="ARBA00022679"/>
    </source>
</evidence>
<dbReference type="GO" id="GO:0006235">
    <property type="term" value="P:dTTP biosynthetic process"/>
    <property type="evidence" value="ECO:0007669"/>
    <property type="project" value="UniProtKB-UniRule"/>
</dbReference>
<feature type="binding site" evidence="12">
    <location>
        <begin position="10"/>
        <end position="17"/>
    </location>
    <ligand>
        <name>ATP</name>
        <dbReference type="ChEBI" id="CHEBI:30616"/>
    </ligand>
</feature>
<keyword evidence="5 12" id="KW-0545">Nucleotide biosynthesis</keyword>
<keyword evidence="8 12" id="KW-0067">ATP-binding</keyword>
<comment type="function">
    <text evidence="11 12">Phosphorylation of dTMP to form dTDP in both de novo and salvage pathways of dTTP synthesis.</text>
</comment>
<evidence type="ECO:0000256" key="11">
    <source>
        <dbReference type="ARBA" id="ARBA00057735"/>
    </source>
</evidence>
<evidence type="ECO:0000256" key="2">
    <source>
        <dbReference type="ARBA" id="ARBA00012980"/>
    </source>
</evidence>
<keyword evidence="7 12" id="KW-0418">Kinase</keyword>
<evidence type="ECO:0000256" key="6">
    <source>
        <dbReference type="ARBA" id="ARBA00022741"/>
    </source>
</evidence>
<gene>
    <name evidence="12" type="primary">tmk</name>
    <name evidence="14" type="ORF">A2527_11335</name>
</gene>
<evidence type="ECO:0000256" key="1">
    <source>
        <dbReference type="ARBA" id="ARBA00009776"/>
    </source>
</evidence>
<evidence type="ECO:0000256" key="8">
    <source>
        <dbReference type="ARBA" id="ARBA00022840"/>
    </source>
</evidence>
<evidence type="ECO:0000256" key="3">
    <source>
        <dbReference type="ARBA" id="ARBA00017144"/>
    </source>
</evidence>